<accession>A0ABR4QMT2</accession>
<evidence type="ECO:0000313" key="2">
    <source>
        <dbReference type="Proteomes" id="UP001651158"/>
    </source>
</evidence>
<name>A0ABR4QMT2_9CEST</name>
<comment type="caution">
    <text evidence="1">The sequence shown here is derived from an EMBL/GenBank/DDBJ whole genome shotgun (WGS) entry which is preliminary data.</text>
</comment>
<dbReference type="EMBL" id="JAKROA010000002">
    <property type="protein sequence ID" value="KAL5110852.1"/>
    <property type="molecule type" value="Genomic_DNA"/>
</dbReference>
<dbReference type="Proteomes" id="UP001651158">
    <property type="component" value="Unassembled WGS sequence"/>
</dbReference>
<keyword evidence="2" id="KW-1185">Reference proteome</keyword>
<evidence type="ECO:0000313" key="1">
    <source>
        <dbReference type="EMBL" id="KAL5110852.1"/>
    </source>
</evidence>
<reference evidence="1 2" key="1">
    <citation type="journal article" date="2022" name="Front. Cell. Infect. Microbiol.">
        <title>The Genomes of Two Strains of Taenia crassiceps the Animal Model for the Study of Human Cysticercosis.</title>
        <authorList>
            <person name="Bobes R.J."/>
            <person name="Estrada K."/>
            <person name="Rios-Valencia D.G."/>
            <person name="Calderon-Gallegos A."/>
            <person name="de la Torre P."/>
            <person name="Carrero J.C."/>
            <person name="Sanchez-Flores A."/>
            <person name="Laclette J.P."/>
        </authorList>
    </citation>
    <scope>NUCLEOTIDE SEQUENCE [LARGE SCALE GENOMIC DNA]</scope>
    <source>
        <strain evidence="1">WFUcys</strain>
    </source>
</reference>
<organism evidence="1 2">
    <name type="scientific">Taenia crassiceps</name>
    <dbReference type="NCBI Taxonomy" id="6207"/>
    <lineage>
        <taxon>Eukaryota</taxon>
        <taxon>Metazoa</taxon>
        <taxon>Spiralia</taxon>
        <taxon>Lophotrochozoa</taxon>
        <taxon>Platyhelminthes</taxon>
        <taxon>Cestoda</taxon>
        <taxon>Eucestoda</taxon>
        <taxon>Cyclophyllidea</taxon>
        <taxon>Taeniidae</taxon>
        <taxon>Taenia</taxon>
    </lineage>
</organism>
<protein>
    <submittedName>
        <fullName evidence="1">Uncharacterized protein</fullName>
    </submittedName>
</protein>
<gene>
    <name evidence="1" type="ORF">TcWFU_008865</name>
</gene>
<proteinExistence type="predicted"/>
<sequence length="95" mass="11191">MDKVDCSHWFVEPRQFYSVDPFVTPKGLVFHRGDENCQTIATIKHSRWKFDHVMMACMSTTVATIARSKPDNQAIRQRLNRLMWATYFRHSDIGE</sequence>